<dbReference type="GeneID" id="127750699"/>
<evidence type="ECO:0000259" key="17">
    <source>
        <dbReference type="Pfam" id="PF12777"/>
    </source>
</evidence>
<dbReference type="GO" id="GO:0008569">
    <property type="term" value="F:minus-end-directed microtubule motor activity"/>
    <property type="evidence" value="ECO:0007669"/>
    <property type="project" value="InterPro"/>
</dbReference>
<dbReference type="InterPro" id="IPR041658">
    <property type="entry name" value="AAA_lid_11"/>
</dbReference>
<dbReference type="PANTHER" id="PTHR46532:SF4">
    <property type="entry name" value="AAA+ ATPASE DOMAIN-CONTAINING PROTEIN"/>
    <property type="match status" value="1"/>
</dbReference>
<keyword evidence="8" id="KW-0243">Dynein</keyword>
<name>A0A9C6X4K2_FRAOC</name>
<keyword evidence="22" id="KW-1185">Reference proteome</keyword>
<feature type="domain" description="Dynein heavy chain region D6 P-loop" evidence="16">
    <location>
        <begin position="1280"/>
        <end position="1389"/>
    </location>
</feature>
<dbReference type="GO" id="GO:0051959">
    <property type="term" value="F:dynein light intermediate chain binding"/>
    <property type="evidence" value="ECO:0007669"/>
    <property type="project" value="InterPro"/>
</dbReference>
<evidence type="ECO:0000256" key="11">
    <source>
        <dbReference type="ARBA" id="ARBA00023175"/>
    </source>
</evidence>
<keyword evidence="10" id="KW-0969">Cilium</keyword>
<sequence length="1652" mass="187864">MEMRGFYSLDKPGDFSFIQDLRYIAAMIHPGGGRNDIPNRLKRQFSIFNCTLPSNSSLDQIFGVICRGYFCRSRFRKAMVEFMPTLVELTRVFWQRVKSRMLPTPAKFHYVFNLRDISRIWQGILTIQDAELRDKTTALKLWRHECTRVIADKLTTAEDRLWLDETLSHTAEELLGEDFAHYNTDECYFVDFMREAPEPTGDEPDDACLDPPKIYEEVPDFDYLKKWLVFYMDGYNQTVRSGFLDLVLFHDAIMHLCIISRIIRAPRGSALLVGVGGSGKQSITKLATFIAGYKSYQISITRTYNVTNLLEDLKYLYRLAGLEGKGVSFIFTDNEIKDESFLEYINNVLSAGEVANLFPRDEMDDILDQLIPIMKKEDPKRPPTRDNLNAYFFSRARANLHIVLCFSPVGEKFRARALKFPGLISGCTIDWFFRWPKDALVAVSQHYLANFDIVCTPEVKESLMELMGVVHDNVAECCASYYEKYRRQTHVTPKSFLFFLDAYKSIYTERNSTIAALQSRMSSGLSKLAEAVVSVEELQKEMRVMEKDLAVSTAAANDVLAAVTVQVNETEKVKADVQAVAASQQELVDAIDADRSVANERLEAARPALEAAENALLTIKATDIATVRKLAKPPYLITVIMDVVMVLFGRRLDSVKPDHERQFMMPSWSEALKVVADVNFLKRLQQFPKDMINEETIDLMGPYLNNPLYTFENAKTACGNVAGLLLWTVAMAQFYGINKEVLPLKAKVAVAEAKLETAKRKLAEAEAVLAEKEKDLNIQKERHAEAMAAKQVVQDQADQCSDKINLAQGLIGGLAGERIRWQEQLGLFWSEIQRNVGDVLLLTGFLSYAGPFNQEFRTVLQRDWLDELVQRRIPVSGNIKVTDCLADQATTSEWNLQGLPSDELSIQNGIIVTKASRFPLLIDPQGQGKVWIKNKEKDYDLQITSLNHKYFRNHLEDCLGLGRPLLIEDVLEELDPCLDNVLERNYIKIANSYKVKVGDKEVEVNTAFRLYITTKLPNPSYTPEISARTSIIDFAVNFKGLEDQLLGRVILGEKREMEMERINLVTGITENRRKIQNLESNLLLKLTTVQGSLVDDPSVMEMLNVTKNTAQEVQKKLAVADETEKKINAAREEYRPVATRGSVLYFLVVEMASVNCMYQTSLLQFLERFDISLERSQKSPIAAKRIGFIIDYLTLDVFRFKCRGLYENDKFLFVLLMALKVDLQRVHITSEEFQTFLKGKAFLPDRTLAQSRKYVMSSLGPQFAEPVITNLEAMLGESRPLTPMVCFLSMGSDPTPGIESLAKKMGTACRNISMGQGQEVHARKLVQSSMEEGGWVLLQNCHLGLEYMVELTLLLNETETVDLNFRLFITTEVSPQFPISLLQISIKFTYDPPQGAQMRYHFIAFWGRIRAGLKSTYSNMDQELLEFTSMPQWIPLLFTVSFLHTVVQERRKFGPLGWNIPYEFNSSDWYSSTLFIQNHLEDMDPKRGISWSTVRYMIGEVMYGGRVTDDLDKRLLNTFAKVWFSDKLFEENFQFYAGYPVVKFPQVEQYLTYIEEMSPTDPPMAYGLHSNADITYQTSMTTRTLSTIVSVQPKESSGGGGDTREQVVTRLVQGMQASLPSDYDGFQAEGDEPPGAHEHLPEARDRPHAEGH</sequence>
<evidence type="ECO:0000259" key="16">
    <source>
        <dbReference type="Pfam" id="PF03028"/>
    </source>
</evidence>
<evidence type="ECO:0000259" key="18">
    <source>
        <dbReference type="Pfam" id="PF12780"/>
    </source>
</evidence>
<dbReference type="Pfam" id="PF17857">
    <property type="entry name" value="AAA_lid_1"/>
    <property type="match status" value="1"/>
</dbReference>
<evidence type="ECO:0000313" key="23">
    <source>
        <dbReference type="RefSeq" id="XP_052128978.1"/>
    </source>
</evidence>
<dbReference type="FunFam" id="1.10.8.720:FF:000004">
    <property type="entry name" value="Dynein heavy chain 5, axonemal"/>
    <property type="match status" value="1"/>
</dbReference>
<dbReference type="InterPro" id="IPR041589">
    <property type="entry name" value="DNAH3_AAA_lid_1"/>
</dbReference>
<dbReference type="Gene3D" id="6.10.140.1060">
    <property type="match status" value="1"/>
</dbReference>
<protein>
    <submittedName>
        <fullName evidence="23">Dynein axonemal heavy chain 8-like</fullName>
    </submittedName>
</protein>
<evidence type="ECO:0000256" key="13">
    <source>
        <dbReference type="ARBA" id="ARBA00023273"/>
    </source>
</evidence>
<comment type="subcellular location">
    <subcellularLocation>
        <location evidence="1">Cytoplasm</location>
        <location evidence="1">Cytoskeleton</location>
        <location evidence="1">Cilium axoneme</location>
    </subcellularLocation>
</comment>
<dbReference type="InterPro" id="IPR024317">
    <property type="entry name" value="Dynein_heavy_chain_D4_dom"/>
</dbReference>
<dbReference type="SUPFAM" id="SSF52540">
    <property type="entry name" value="P-loop containing nucleoside triphosphate hydrolases"/>
    <property type="match status" value="2"/>
</dbReference>
<evidence type="ECO:0000256" key="9">
    <source>
        <dbReference type="ARBA" id="ARBA00023054"/>
    </source>
</evidence>
<proteinExistence type="inferred from homology"/>
<evidence type="ECO:0000259" key="21">
    <source>
        <dbReference type="Pfam" id="PF18198"/>
    </source>
</evidence>
<reference evidence="23" key="1">
    <citation type="submission" date="2025-08" db="UniProtKB">
        <authorList>
            <consortium name="RefSeq"/>
        </authorList>
    </citation>
    <scope>IDENTIFICATION</scope>
    <source>
        <tissue evidence="23">Whole organism</tissue>
    </source>
</reference>
<accession>A0A9C6X4K2</accession>
<dbReference type="FunFam" id="3.40.50.300:FF:000320">
    <property type="entry name" value="Dynein, axonemal, heavy chain 5"/>
    <property type="match status" value="1"/>
</dbReference>
<feature type="domain" description="Dynein heavy chain AAA module D4" evidence="18">
    <location>
        <begin position="244"/>
        <end position="506"/>
    </location>
</feature>
<feature type="domain" description="Dynein heavy chain AAA lid" evidence="21">
    <location>
        <begin position="1434"/>
        <end position="1572"/>
    </location>
</feature>
<comment type="similarity">
    <text evidence="2">Belongs to the dynein heavy chain family.</text>
</comment>
<dbReference type="Pfam" id="PF12781">
    <property type="entry name" value="AAA_9"/>
    <property type="match status" value="1"/>
</dbReference>
<evidence type="ECO:0000256" key="5">
    <source>
        <dbReference type="ARBA" id="ARBA00022737"/>
    </source>
</evidence>
<dbReference type="GO" id="GO:0007018">
    <property type="term" value="P:microtubule-based movement"/>
    <property type="evidence" value="ECO:0007669"/>
    <property type="project" value="InterPro"/>
</dbReference>
<feature type="domain" description="Dynein heavy chain coiled coil stalk" evidence="17">
    <location>
        <begin position="520"/>
        <end position="865"/>
    </location>
</feature>
<evidence type="ECO:0000256" key="2">
    <source>
        <dbReference type="ARBA" id="ARBA00008887"/>
    </source>
</evidence>
<feature type="domain" description="Dynein heavy chain ATP-binding dynein motor region" evidence="19">
    <location>
        <begin position="893"/>
        <end position="1113"/>
    </location>
</feature>
<feature type="compositionally biased region" description="Basic and acidic residues" evidence="15">
    <location>
        <begin position="1634"/>
        <end position="1652"/>
    </location>
</feature>
<evidence type="ECO:0000256" key="7">
    <source>
        <dbReference type="ARBA" id="ARBA00022840"/>
    </source>
</evidence>
<dbReference type="FunFam" id="3.40.50.300:FF:000049">
    <property type="entry name" value="Dynein, axonemal, heavy chain 5"/>
    <property type="match status" value="1"/>
</dbReference>
<dbReference type="GO" id="GO:0005524">
    <property type="term" value="F:ATP binding"/>
    <property type="evidence" value="ECO:0007669"/>
    <property type="project" value="UniProtKB-KW"/>
</dbReference>
<dbReference type="GO" id="GO:0031514">
    <property type="term" value="C:motile cilium"/>
    <property type="evidence" value="ECO:0007669"/>
    <property type="project" value="UniProtKB-ARBA"/>
</dbReference>
<evidence type="ECO:0000256" key="15">
    <source>
        <dbReference type="SAM" id="MobiDB-lite"/>
    </source>
</evidence>
<evidence type="ECO:0000256" key="3">
    <source>
        <dbReference type="ARBA" id="ARBA00022490"/>
    </source>
</evidence>
<evidence type="ECO:0000256" key="10">
    <source>
        <dbReference type="ARBA" id="ARBA00023069"/>
    </source>
</evidence>
<keyword evidence="4" id="KW-0493">Microtubule</keyword>
<evidence type="ECO:0000259" key="20">
    <source>
        <dbReference type="Pfam" id="PF17857"/>
    </source>
</evidence>
<dbReference type="GO" id="GO:0005874">
    <property type="term" value="C:microtubule"/>
    <property type="evidence" value="ECO:0007669"/>
    <property type="project" value="UniProtKB-KW"/>
</dbReference>
<dbReference type="InterPro" id="IPR027417">
    <property type="entry name" value="P-loop_NTPase"/>
</dbReference>
<evidence type="ECO:0000256" key="8">
    <source>
        <dbReference type="ARBA" id="ARBA00023017"/>
    </source>
</evidence>
<dbReference type="FunFam" id="1.20.920.20:FF:000001">
    <property type="entry name" value="dynein heavy chain 2, axonemal"/>
    <property type="match status" value="1"/>
</dbReference>
<dbReference type="InterPro" id="IPR004273">
    <property type="entry name" value="Dynein_heavy_D6_P-loop"/>
</dbReference>
<evidence type="ECO:0000256" key="12">
    <source>
        <dbReference type="ARBA" id="ARBA00023212"/>
    </source>
</evidence>
<dbReference type="Gene3D" id="1.20.920.20">
    <property type="match status" value="1"/>
</dbReference>
<dbReference type="GO" id="GO:0045505">
    <property type="term" value="F:dynein intermediate chain binding"/>
    <property type="evidence" value="ECO:0007669"/>
    <property type="project" value="InterPro"/>
</dbReference>
<dbReference type="Gene3D" id="1.10.8.1220">
    <property type="match status" value="1"/>
</dbReference>
<keyword evidence="12" id="KW-0206">Cytoskeleton</keyword>
<dbReference type="InterPro" id="IPR042219">
    <property type="entry name" value="AAA_lid_11_sf"/>
</dbReference>
<feature type="region of interest" description="Disordered" evidence="15">
    <location>
        <begin position="1619"/>
        <end position="1652"/>
    </location>
</feature>
<keyword evidence="3" id="KW-0963">Cytoplasm</keyword>
<dbReference type="OrthoDB" id="286107at2759"/>
<dbReference type="Pfam" id="PF03028">
    <property type="entry name" value="Dynein_heavy"/>
    <property type="match status" value="1"/>
</dbReference>
<keyword evidence="5" id="KW-0677">Repeat</keyword>
<dbReference type="Pfam" id="PF12777">
    <property type="entry name" value="MT"/>
    <property type="match status" value="1"/>
</dbReference>
<evidence type="ECO:0000256" key="6">
    <source>
        <dbReference type="ARBA" id="ARBA00022741"/>
    </source>
</evidence>
<dbReference type="FunFam" id="1.10.8.1220:FF:000001">
    <property type="entry name" value="Dynein axonemal heavy chain 5"/>
    <property type="match status" value="1"/>
</dbReference>
<dbReference type="PANTHER" id="PTHR46532">
    <property type="entry name" value="MALE FERTILITY FACTOR KL5"/>
    <property type="match status" value="1"/>
</dbReference>
<dbReference type="InterPro" id="IPR035706">
    <property type="entry name" value="AAA_9"/>
</dbReference>
<dbReference type="FunFam" id="1.20.920.30:FF:000004">
    <property type="entry name" value="Dynein axonemal heavy chain 5"/>
    <property type="match status" value="1"/>
</dbReference>
<keyword evidence="9 14" id="KW-0175">Coiled coil</keyword>
<keyword evidence="6" id="KW-0547">Nucleotide-binding</keyword>
<dbReference type="Pfam" id="PF12775">
    <property type="entry name" value="AAA_7"/>
    <property type="match status" value="1"/>
</dbReference>
<dbReference type="Gene3D" id="1.10.8.720">
    <property type="entry name" value="Region D6 of dynein motor"/>
    <property type="match status" value="1"/>
</dbReference>
<gene>
    <name evidence="23" type="primary">LOC127750699</name>
</gene>
<organism evidence="22 23">
    <name type="scientific">Frankliniella occidentalis</name>
    <name type="common">Western flower thrips</name>
    <name type="synonym">Euthrips occidentalis</name>
    <dbReference type="NCBI Taxonomy" id="133901"/>
    <lineage>
        <taxon>Eukaryota</taxon>
        <taxon>Metazoa</taxon>
        <taxon>Ecdysozoa</taxon>
        <taxon>Arthropoda</taxon>
        <taxon>Hexapoda</taxon>
        <taxon>Insecta</taxon>
        <taxon>Pterygota</taxon>
        <taxon>Neoptera</taxon>
        <taxon>Paraneoptera</taxon>
        <taxon>Thysanoptera</taxon>
        <taxon>Terebrantia</taxon>
        <taxon>Thripoidea</taxon>
        <taxon>Thripidae</taxon>
        <taxon>Frankliniella</taxon>
    </lineage>
</organism>
<evidence type="ECO:0000256" key="1">
    <source>
        <dbReference type="ARBA" id="ARBA00004430"/>
    </source>
</evidence>
<dbReference type="FunFam" id="3.40.50.300:FF:002141">
    <property type="entry name" value="Dynein heavy chain"/>
    <property type="match status" value="1"/>
</dbReference>
<dbReference type="Pfam" id="PF18198">
    <property type="entry name" value="AAA_lid_11"/>
    <property type="match status" value="1"/>
</dbReference>
<dbReference type="InterPro" id="IPR024743">
    <property type="entry name" value="Dynein_HC_stalk"/>
</dbReference>
<feature type="coiled-coil region" evidence="14">
    <location>
        <begin position="528"/>
        <end position="555"/>
    </location>
</feature>
<dbReference type="GO" id="GO:0005858">
    <property type="term" value="C:axonemal dynein complex"/>
    <property type="evidence" value="ECO:0007669"/>
    <property type="project" value="TreeGrafter"/>
</dbReference>
<dbReference type="RefSeq" id="XP_052128978.1">
    <property type="nucleotide sequence ID" value="XM_052273018.1"/>
</dbReference>
<dbReference type="InterPro" id="IPR026983">
    <property type="entry name" value="DHC"/>
</dbReference>
<evidence type="ECO:0000256" key="4">
    <source>
        <dbReference type="ARBA" id="ARBA00022701"/>
    </source>
</evidence>
<evidence type="ECO:0000256" key="14">
    <source>
        <dbReference type="SAM" id="Coils"/>
    </source>
</evidence>
<dbReference type="Gene3D" id="1.20.920.30">
    <property type="match status" value="1"/>
</dbReference>
<keyword evidence="7" id="KW-0067">ATP-binding</keyword>
<dbReference type="KEGG" id="foc:127750699"/>
<keyword evidence="13" id="KW-0966">Cell projection</keyword>
<evidence type="ECO:0000259" key="19">
    <source>
        <dbReference type="Pfam" id="PF12781"/>
    </source>
</evidence>
<dbReference type="Pfam" id="PF12780">
    <property type="entry name" value="AAA_8"/>
    <property type="match status" value="1"/>
</dbReference>
<evidence type="ECO:0000313" key="22">
    <source>
        <dbReference type="Proteomes" id="UP000504606"/>
    </source>
</evidence>
<feature type="domain" description="Dynein heavy chain 3 AAA+ lid" evidence="20">
    <location>
        <begin position="86"/>
        <end position="164"/>
    </location>
</feature>
<keyword evidence="11" id="KW-0505">Motor protein</keyword>
<dbReference type="Proteomes" id="UP000504606">
    <property type="component" value="Unplaced"/>
</dbReference>
<feature type="coiled-coil region" evidence="14">
    <location>
        <begin position="748"/>
        <end position="789"/>
    </location>
</feature>
<dbReference type="Gene3D" id="3.40.50.300">
    <property type="entry name" value="P-loop containing nucleotide triphosphate hydrolases"/>
    <property type="match status" value="4"/>
</dbReference>